<keyword evidence="2" id="KW-0808">Transferase</keyword>
<dbReference type="Proteomes" id="UP001595897">
    <property type="component" value="Unassembled WGS sequence"/>
</dbReference>
<evidence type="ECO:0000313" key="2">
    <source>
        <dbReference type="EMBL" id="MFC4701947.1"/>
    </source>
</evidence>
<gene>
    <name evidence="2" type="ORF">ACFO4O_17515</name>
</gene>
<dbReference type="Gene3D" id="3.40.50.150">
    <property type="entry name" value="Vaccinia Virus protein VP39"/>
    <property type="match status" value="1"/>
</dbReference>
<dbReference type="EMBL" id="JBHSGU010000029">
    <property type="protein sequence ID" value="MFC4701947.1"/>
    <property type="molecule type" value="Genomic_DNA"/>
</dbReference>
<dbReference type="EC" id="2.1.1.64" evidence="2"/>
<comment type="caution">
    <text evidence="2">The sequence shown here is derived from an EMBL/GenBank/DDBJ whole genome shotgun (WGS) entry which is preliminary data.</text>
</comment>
<dbReference type="SUPFAM" id="SSF53335">
    <property type="entry name" value="S-adenosyl-L-methionine-dependent methyltransferases"/>
    <property type="match status" value="1"/>
</dbReference>
<feature type="domain" description="Methyltransferase" evidence="1">
    <location>
        <begin position="40"/>
        <end position="131"/>
    </location>
</feature>
<dbReference type="GO" id="GO:0102208">
    <property type="term" value="F:2-polyprenyl-6-hydroxyphenol methylase activity"/>
    <property type="evidence" value="ECO:0007669"/>
    <property type="project" value="UniProtKB-EC"/>
</dbReference>
<dbReference type="EC" id="2.1.1.222" evidence="2"/>
<accession>A0ABV9LZH5</accession>
<dbReference type="CDD" id="cd02440">
    <property type="entry name" value="AdoMet_MTases"/>
    <property type="match status" value="1"/>
</dbReference>
<dbReference type="GO" id="GO:0061542">
    <property type="term" value="F:3-demethylubiquinol 3-O-methyltransferase activity"/>
    <property type="evidence" value="ECO:0007669"/>
    <property type="project" value="UniProtKB-EC"/>
</dbReference>
<proteinExistence type="predicted"/>
<evidence type="ECO:0000259" key="1">
    <source>
        <dbReference type="Pfam" id="PF13649"/>
    </source>
</evidence>
<dbReference type="InterPro" id="IPR029063">
    <property type="entry name" value="SAM-dependent_MTases_sf"/>
</dbReference>
<dbReference type="Pfam" id="PF13649">
    <property type="entry name" value="Methyltransf_25"/>
    <property type="match status" value="1"/>
</dbReference>
<protein>
    <submittedName>
        <fullName evidence="2">Class I SAM-dependent methyltransferase</fullName>
        <ecNumber evidence="2">2.1.1.222</ecNumber>
        <ecNumber evidence="2">2.1.1.64</ecNumber>
    </submittedName>
</protein>
<name>A0ABV9LZH5_9ALTE</name>
<dbReference type="InterPro" id="IPR041698">
    <property type="entry name" value="Methyltransf_25"/>
</dbReference>
<dbReference type="RefSeq" id="WP_382410901.1">
    <property type="nucleotide sequence ID" value="NZ_JBHSGU010000029.1"/>
</dbReference>
<keyword evidence="2" id="KW-0489">Methyltransferase</keyword>
<keyword evidence="3" id="KW-1185">Reference proteome</keyword>
<evidence type="ECO:0000313" key="3">
    <source>
        <dbReference type="Proteomes" id="UP001595897"/>
    </source>
</evidence>
<organism evidence="2 3">
    <name type="scientific">Glaciecola siphonariae</name>
    <dbReference type="NCBI Taxonomy" id="521012"/>
    <lineage>
        <taxon>Bacteria</taxon>
        <taxon>Pseudomonadati</taxon>
        <taxon>Pseudomonadota</taxon>
        <taxon>Gammaproteobacteria</taxon>
        <taxon>Alteromonadales</taxon>
        <taxon>Alteromonadaceae</taxon>
        <taxon>Glaciecola</taxon>
    </lineage>
</organism>
<dbReference type="GO" id="GO:0032259">
    <property type="term" value="P:methylation"/>
    <property type="evidence" value="ECO:0007669"/>
    <property type="project" value="UniProtKB-KW"/>
</dbReference>
<reference evidence="3" key="1">
    <citation type="journal article" date="2019" name="Int. J. Syst. Evol. Microbiol.">
        <title>The Global Catalogue of Microorganisms (GCM) 10K type strain sequencing project: providing services to taxonomists for standard genome sequencing and annotation.</title>
        <authorList>
            <consortium name="The Broad Institute Genomics Platform"/>
            <consortium name="The Broad Institute Genome Sequencing Center for Infectious Disease"/>
            <person name="Wu L."/>
            <person name="Ma J."/>
        </authorList>
    </citation>
    <scope>NUCLEOTIDE SEQUENCE [LARGE SCALE GENOMIC DNA]</scope>
    <source>
        <strain evidence="3">KACC 12507</strain>
    </source>
</reference>
<sequence>MDLSNGWERVANTFIAVRNPNVGKSTLENWVANLPPRAKVLDIGCGFGVPNTQVLINAGCQVYGIDASKTLIAQYKKRFPMAIAACEAAESSNYFDIKFNAIIAIGLIFLLPEDAQLKVLQNAAHSLKNRGRFLFTAPKQVCEWQDVLTAKRSRSLGKDAYVSELLKHGLILTNEYVDEGENHYFDFTLEA</sequence>